<organism evidence="10 11">
    <name type="scientific">Catonella massiliensis</name>
    <dbReference type="NCBI Taxonomy" id="2799636"/>
    <lineage>
        <taxon>Bacteria</taxon>
        <taxon>Bacillati</taxon>
        <taxon>Bacillota</taxon>
        <taxon>Clostridia</taxon>
        <taxon>Lachnospirales</taxon>
        <taxon>Lachnospiraceae</taxon>
        <taxon>Catonella</taxon>
    </lineage>
</organism>
<evidence type="ECO:0000256" key="8">
    <source>
        <dbReference type="SAM" id="MobiDB-lite"/>
    </source>
</evidence>
<dbReference type="Gene3D" id="2.60.120.200">
    <property type="match status" value="1"/>
</dbReference>
<dbReference type="PROSITE" id="PS00138">
    <property type="entry name" value="SUBTILASE_SER"/>
    <property type="match status" value="1"/>
</dbReference>
<dbReference type="Gene3D" id="2.60.40.10">
    <property type="entry name" value="Immunoglobulins"/>
    <property type="match status" value="2"/>
</dbReference>
<dbReference type="PRINTS" id="PR00723">
    <property type="entry name" value="SUBTILISIN"/>
</dbReference>
<evidence type="ECO:0000256" key="7">
    <source>
        <dbReference type="SAM" id="Coils"/>
    </source>
</evidence>
<feature type="active site" description="Charge relay system" evidence="5">
    <location>
        <position position="221"/>
    </location>
</feature>
<dbReference type="InterPro" id="IPR023827">
    <property type="entry name" value="Peptidase_S8_Asp-AS"/>
</dbReference>
<gene>
    <name evidence="10" type="ORF">JJN12_12275</name>
</gene>
<feature type="region of interest" description="Disordered" evidence="8">
    <location>
        <begin position="1419"/>
        <end position="1464"/>
    </location>
</feature>
<proteinExistence type="inferred from homology"/>
<feature type="compositionally biased region" description="Polar residues" evidence="8">
    <location>
        <begin position="880"/>
        <end position="891"/>
    </location>
</feature>
<feature type="active site" description="Charge relay system" evidence="5">
    <location>
        <position position="382"/>
    </location>
</feature>
<feature type="domain" description="MAM" evidence="9">
    <location>
        <begin position="852"/>
        <end position="1028"/>
    </location>
</feature>
<dbReference type="PROSITE" id="PS50060">
    <property type="entry name" value="MAM_2"/>
    <property type="match status" value="1"/>
</dbReference>
<evidence type="ECO:0000256" key="1">
    <source>
        <dbReference type="ARBA" id="ARBA00011073"/>
    </source>
</evidence>
<dbReference type="SUPFAM" id="SSF52743">
    <property type="entry name" value="Subtilisin-like"/>
    <property type="match status" value="1"/>
</dbReference>
<evidence type="ECO:0000256" key="6">
    <source>
        <dbReference type="RuleBase" id="RU003355"/>
    </source>
</evidence>
<evidence type="ECO:0000313" key="11">
    <source>
        <dbReference type="Proteomes" id="UP000604730"/>
    </source>
</evidence>
<dbReference type="PROSITE" id="PS51892">
    <property type="entry name" value="SUBTILASE"/>
    <property type="match status" value="1"/>
</dbReference>
<dbReference type="InterPro" id="IPR008969">
    <property type="entry name" value="CarboxyPept-like_regulatory"/>
</dbReference>
<dbReference type="Gene3D" id="3.40.50.200">
    <property type="entry name" value="Peptidase S8/S53 domain"/>
    <property type="match status" value="1"/>
</dbReference>
<accession>A0ABS1J326</accession>
<keyword evidence="11" id="KW-1185">Reference proteome</keyword>
<dbReference type="RefSeq" id="WP_208429961.1">
    <property type="nucleotide sequence ID" value="NZ_JAEPRJ010000001.1"/>
</dbReference>
<dbReference type="InterPro" id="IPR036852">
    <property type="entry name" value="Peptidase_S8/S53_dom_sf"/>
</dbReference>
<dbReference type="InterPro" id="IPR050131">
    <property type="entry name" value="Peptidase_S8_subtilisin-like"/>
</dbReference>
<dbReference type="PROSITE" id="PS00136">
    <property type="entry name" value="SUBTILASE_ASP"/>
    <property type="match status" value="1"/>
</dbReference>
<evidence type="ECO:0000259" key="9">
    <source>
        <dbReference type="PROSITE" id="PS50060"/>
    </source>
</evidence>
<protein>
    <submittedName>
        <fullName evidence="10">S8 family serine peptidase</fullName>
    </submittedName>
</protein>
<dbReference type="InterPro" id="IPR013783">
    <property type="entry name" value="Ig-like_fold"/>
</dbReference>
<dbReference type="EMBL" id="JAEPRJ010000001">
    <property type="protein sequence ID" value="MBK5898549.1"/>
    <property type="molecule type" value="Genomic_DNA"/>
</dbReference>
<reference evidence="10 11" key="1">
    <citation type="submission" date="2021-01" db="EMBL/GenBank/DDBJ databases">
        <title>Isolation and description of Catonella massiliensis sp. nov., a novel Catonella species, isolated from a stable periodontitis subject.</title>
        <authorList>
            <person name="Antezack A."/>
            <person name="Boxberger M."/>
            <person name="La Scola B."/>
            <person name="Monnet-Corti V."/>
        </authorList>
    </citation>
    <scope>NUCLEOTIDE SEQUENCE [LARGE SCALE GENOMIC DNA]</scope>
    <source>
        <strain evidence="10 11">Marseille-Q4567</strain>
    </source>
</reference>
<keyword evidence="7" id="KW-0175">Coiled coil</keyword>
<feature type="region of interest" description="Disordered" evidence="8">
    <location>
        <begin position="856"/>
        <end position="891"/>
    </location>
</feature>
<evidence type="ECO:0000256" key="4">
    <source>
        <dbReference type="ARBA" id="ARBA00022825"/>
    </source>
</evidence>
<feature type="coiled-coil region" evidence="7">
    <location>
        <begin position="1467"/>
        <end position="1531"/>
    </location>
</feature>
<evidence type="ECO:0000256" key="2">
    <source>
        <dbReference type="ARBA" id="ARBA00022670"/>
    </source>
</evidence>
<comment type="caution">
    <text evidence="10">The sequence shown here is derived from an EMBL/GenBank/DDBJ whole genome shotgun (WGS) entry which is preliminary data.</text>
</comment>
<dbReference type="InterPro" id="IPR000998">
    <property type="entry name" value="MAM_dom"/>
</dbReference>
<dbReference type="InterPro" id="IPR015500">
    <property type="entry name" value="Peptidase_S8_subtilisin-rel"/>
</dbReference>
<dbReference type="InterPro" id="IPR000209">
    <property type="entry name" value="Peptidase_S8/S53_dom"/>
</dbReference>
<dbReference type="PANTHER" id="PTHR43806">
    <property type="entry name" value="PEPTIDASE S8"/>
    <property type="match status" value="1"/>
</dbReference>
<dbReference type="PROSITE" id="PS00137">
    <property type="entry name" value="SUBTILASE_HIS"/>
    <property type="match status" value="1"/>
</dbReference>
<comment type="similarity">
    <text evidence="1 5 6">Belongs to the peptidase S8 family.</text>
</comment>
<feature type="compositionally biased region" description="Pro residues" evidence="8">
    <location>
        <begin position="1425"/>
        <end position="1438"/>
    </location>
</feature>
<dbReference type="PANTHER" id="PTHR43806:SF67">
    <property type="entry name" value="EGF-LIKE DOMAIN-CONTAINING PROTEIN"/>
    <property type="match status" value="1"/>
</dbReference>
<dbReference type="Proteomes" id="UP000604730">
    <property type="component" value="Unassembled WGS sequence"/>
</dbReference>
<name>A0ABS1J326_9FIRM</name>
<keyword evidence="2 5" id="KW-0645">Protease</keyword>
<dbReference type="SUPFAM" id="SSF49464">
    <property type="entry name" value="Carboxypeptidase regulatory domain-like"/>
    <property type="match status" value="1"/>
</dbReference>
<dbReference type="Pfam" id="PF00082">
    <property type="entry name" value="Peptidase_S8"/>
    <property type="match status" value="1"/>
</dbReference>
<feature type="active site" description="Charge relay system" evidence="5">
    <location>
        <position position="185"/>
    </location>
</feature>
<keyword evidence="3 5" id="KW-0378">Hydrolase</keyword>
<dbReference type="InterPro" id="IPR023828">
    <property type="entry name" value="Peptidase_S8_Ser-AS"/>
</dbReference>
<evidence type="ECO:0000256" key="5">
    <source>
        <dbReference type="PROSITE-ProRule" id="PRU01240"/>
    </source>
</evidence>
<evidence type="ECO:0000256" key="3">
    <source>
        <dbReference type="ARBA" id="ARBA00022801"/>
    </source>
</evidence>
<evidence type="ECO:0000313" key="10">
    <source>
        <dbReference type="EMBL" id="MBK5898549.1"/>
    </source>
</evidence>
<dbReference type="InterPro" id="IPR022398">
    <property type="entry name" value="Peptidase_S8_His-AS"/>
</dbReference>
<sequence>MKVRKSTKALSIFLVLFLVISIFPMNLFAKTDSSYLDKIEKSLQKVPASKEVEFIVTLKAEADLTKVKPEDVVDTLRDTSEKSQESLISFVERKVKDGDISEYNSFFIINSIYIKGRAELIEKIARRSDVESIRLNHTIISDKEEIVKRKSSLSEATSYVPWNLESIQADRVTKTGKNIVVGIIDSGVNANHPELQDALLPGGFKDFVEPSNTEPIDETGHGTHVAGTILGRTIGIARDAKLIVARVFNKSGEASDEGLLAAGQWILEKKPQVVNNSWGGNRDDSFYDDIVKKWKAAGIVPIFSSGNTGEYNAGGEGSIGSPASLEDSFSVGALTKEDKLAKFSLRGPSKLTAKFKPEISAPGVNILSADYKGGYVLKTGTSMAAPHVTGAVALILEANKNLSVDKVEDILKSTATPLTDDHYISSPNMGYGYGKLNVYKAVEAALGKDVDKFAAFTGQTLIPGTDNILPAIEATTPKKLYNAYDYEFEAKVSDNVGVKSVTLYYKSGVTETFTSKSFELYSGNKKSGTYTVTIHPSDLPVGNASYYIEAVDYSGNKYKTDTISATVETGIKPGYFNDFENGADGFVFGGKTPMWEVGVPTYGPTSAPSGKNVVGTRLKGKYDGLINSLLISPPIDLSDVRDDVELSFKDWSELDNYMGGFEDTAEVWIGEINENDSSVDKISYPKEPALINRYSKRTWEERHIDLSPYKGKKIVVMFALRWSGYSERKAAGYYIDDFKLEALSGKAPLPPSKGLSAENFVGSGKVRVNFEKINDPAITKYALYRSKTIDGKYEKVKEQKLSAYASHIEDIPLPQEGSYYYKVASIKGSVESALSEAVSVTFTKGDKFKFYDFESGEQGWTSPSEAKWERGETSDDYSDGPTTYSSKTKNPNSPNVFMTGLNKNALGGKTYELVSPVIDLSGLTKANLYYQNWYNFSSDTSDTYEIWFKNAEGTWDKVFSLNENMDNLNINGHKRSRYSWVIDGIAIDSKYLTKNFQMKFKLTTAKYSSDPGWYIDDVAIFNTANVAETSTANELQAINEKASTTTNTANAINEEVAYNAGGEYASDETIKNHETITPVNISGEKFTLLGTKLYEAGEDAPDTSTIPSSAIVKILETNTYVRSEAGSGKFLIKHPAGTYTVVAYNENYKSKPVKITLKEGEVLKQDILMTSLETYGLSFDIKDTNGNSVKSDVKIYEKGSNIPKYISSSKSTVILTNIPEGEYKVIVLAADYKTYEQTITIKDNTSLPTIVLTKLATDGEKKEIANDGGDFANARILAPLKNGASVAVKYHFDEEVLLKKLRIGLKKATSESIVGKPFTYSIYGENEKDGYPGNILLGPVTTTVAADNNFTDIDIPDLFVKGDIYVAYTQVGEGETVPRIAVDESTRGEGKIFKLINGAWYEAGELGMYMVRIETEKVSSAKQPETPPVTPSTPPAPSYNPGSSYIPPVSVAPSGETAGENKDDKAVNKLKEMEDKLEKQISIIDEKSTPLGSFDKRLKVLEKIEKKLKVLENIEKKLNALDKKAKKKDIKTLIKKAYKKLKINLGSFKVTKDTEHIKISIKGLKEGRDYEVFFRKMKEKIKIIILGKGRYKGSYTKIVKIKK</sequence>
<keyword evidence="4 5" id="KW-0720">Serine protease</keyword>